<keyword evidence="2" id="KW-1185">Reference proteome</keyword>
<evidence type="ECO:0000313" key="2">
    <source>
        <dbReference type="Proteomes" id="UP000645828"/>
    </source>
</evidence>
<dbReference type="EMBL" id="CAJHUB010000665">
    <property type="protein sequence ID" value="CAD7672196.1"/>
    <property type="molecule type" value="Genomic_DNA"/>
</dbReference>
<reference evidence="1" key="1">
    <citation type="submission" date="2020-12" db="EMBL/GenBank/DDBJ databases">
        <authorList>
            <consortium name="Molecular Ecology Group"/>
        </authorList>
    </citation>
    <scope>NUCLEOTIDE SEQUENCE</scope>
    <source>
        <strain evidence="1">TBG_1078</strain>
    </source>
</reference>
<dbReference type="Proteomes" id="UP000645828">
    <property type="component" value="Unassembled WGS sequence"/>
</dbReference>
<gene>
    <name evidence="1" type="ORF">NYPRO_LOCUS4991</name>
</gene>
<organism evidence="1 2">
    <name type="scientific">Nyctereutes procyonoides</name>
    <name type="common">Raccoon dog</name>
    <name type="synonym">Canis procyonoides</name>
    <dbReference type="NCBI Taxonomy" id="34880"/>
    <lineage>
        <taxon>Eukaryota</taxon>
        <taxon>Metazoa</taxon>
        <taxon>Chordata</taxon>
        <taxon>Craniata</taxon>
        <taxon>Vertebrata</taxon>
        <taxon>Euteleostomi</taxon>
        <taxon>Mammalia</taxon>
        <taxon>Eutheria</taxon>
        <taxon>Laurasiatheria</taxon>
        <taxon>Carnivora</taxon>
        <taxon>Caniformia</taxon>
        <taxon>Canidae</taxon>
        <taxon>Nyctereutes</taxon>
    </lineage>
</organism>
<accession>A0A811Y9N7</accession>
<protein>
    <submittedName>
        <fullName evidence="1">(raccoon dog) hypothetical protein</fullName>
    </submittedName>
</protein>
<dbReference type="AlphaFoldDB" id="A0A811Y9N7"/>
<name>A0A811Y9N7_NYCPR</name>
<proteinExistence type="predicted"/>
<comment type="caution">
    <text evidence="1">The sequence shown here is derived from an EMBL/GenBank/DDBJ whole genome shotgun (WGS) entry which is preliminary data.</text>
</comment>
<evidence type="ECO:0000313" key="1">
    <source>
        <dbReference type="EMBL" id="CAD7672196.1"/>
    </source>
</evidence>
<sequence>MGRGSRGRGRGRSRLSAESLAPLPSRFCLKQPRRRRHLPGVAHLPELEAEADLAGALSAPRAAGRRGPALEKARRGVGRAIFSWKWDYWVEGFAHS</sequence>